<dbReference type="Pfam" id="PF09820">
    <property type="entry name" value="AAA-ATPase_like"/>
    <property type="match status" value="1"/>
</dbReference>
<dbReference type="Proteomes" id="UP000187209">
    <property type="component" value="Unassembled WGS sequence"/>
</dbReference>
<reference evidence="2 3" key="1">
    <citation type="submission" date="2016-11" db="EMBL/GenBank/DDBJ databases">
        <title>The macronuclear genome of Stentor coeruleus: a giant cell with tiny introns.</title>
        <authorList>
            <person name="Slabodnick M."/>
            <person name="Ruby J.G."/>
            <person name="Reiff S.B."/>
            <person name="Swart E.C."/>
            <person name="Gosai S."/>
            <person name="Prabakaran S."/>
            <person name="Witkowska E."/>
            <person name="Larue G.E."/>
            <person name="Fisher S."/>
            <person name="Freeman R.M."/>
            <person name="Gunawardena J."/>
            <person name="Chu W."/>
            <person name="Stover N.A."/>
            <person name="Gregory B.D."/>
            <person name="Nowacki M."/>
            <person name="Derisi J."/>
            <person name="Roy S.W."/>
            <person name="Marshall W.F."/>
            <person name="Sood P."/>
        </authorList>
    </citation>
    <scope>NUCLEOTIDE SEQUENCE [LARGE SCALE GENOMIC DNA]</scope>
    <source>
        <strain evidence="2">WM001</strain>
    </source>
</reference>
<gene>
    <name evidence="2" type="ORF">SteCoe_38340</name>
</gene>
<sequence length="80" mass="9603">MLPDEYELMYKYAFGRIKEINKNDIKNSLDILISILYEHYDRRVIILIDEYDRIINNLYGNNSLLYDEAINLLTVNVMKI</sequence>
<dbReference type="InterPro" id="IPR018631">
    <property type="entry name" value="AAA-ATPase-like_dom"/>
</dbReference>
<accession>A0A1R2ALK6</accession>
<feature type="domain" description="AAA-ATPase-like" evidence="1">
    <location>
        <begin position="15"/>
        <end position="72"/>
    </location>
</feature>
<organism evidence="2 3">
    <name type="scientific">Stentor coeruleus</name>
    <dbReference type="NCBI Taxonomy" id="5963"/>
    <lineage>
        <taxon>Eukaryota</taxon>
        <taxon>Sar</taxon>
        <taxon>Alveolata</taxon>
        <taxon>Ciliophora</taxon>
        <taxon>Postciliodesmatophora</taxon>
        <taxon>Heterotrichea</taxon>
        <taxon>Heterotrichida</taxon>
        <taxon>Stentoridae</taxon>
        <taxon>Stentor</taxon>
    </lineage>
</organism>
<dbReference type="AlphaFoldDB" id="A0A1R2ALK6"/>
<protein>
    <recommendedName>
        <fullName evidence="1">AAA-ATPase-like domain-containing protein</fullName>
    </recommendedName>
</protein>
<evidence type="ECO:0000313" key="2">
    <source>
        <dbReference type="EMBL" id="OMJ65379.1"/>
    </source>
</evidence>
<proteinExistence type="predicted"/>
<comment type="caution">
    <text evidence="2">The sequence shown here is derived from an EMBL/GenBank/DDBJ whole genome shotgun (WGS) entry which is preliminary data.</text>
</comment>
<keyword evidence="3" id="KW-1185">Reference proteome</keyword>
<evidence type="ECO:0000313" key="3">
    <source>
        <dbReference type="Proteomes" id="UP000187209"/>
    </source>
</evidence>
<name>A0A1R2ALK6_9CILI</name>
<dbReference type="EMBL" id="MPUH01002179">
    <property type="protein sequence ID" value="OMJ65379.1"/>
    <property type="molecule type" value="Genomic_DNA"/>
</dbReference>
<evidence type="ECO:0000259" key="1">
    <source>
        <dbReference type="Pfam" id="PF09820"/>
    </source>
</evidence>